<feature type="binding site" evidence="7">
    <location>
        <position position="134"/>
    </location>
    <ligand>
        <name>(6S)-NADPHX</name>
        <dbReference type="ChEBI" id="CHEBI:64076"/>
    </ligand>
</feature>
<dbReference type="GO" id="GO:0047453">
    <property type="term" value="F:ATP-dependent NAD(P)H-hydrate dehydratase activity"/>
    <property type="evidence" value="ECO:0007669"/>
    <property type="project" value="UniProtKB-UniRule"/>
</dbReference>
<name>A0ABD6E6E0_9BILA</name>
<dbReference type="HAMAP" id="MF_01965">
    <property type="entry name" value="NADHX_dehydratase"/>
    <property type="match status" value="1"/>
</dbReference>
<feature type="binding site" evidence="7">
    <location>
        <begin position="229"/>
        <end position="233"/>
    </location>
    <ligand>
        <name>ATP</name>
        <dbReference type="ChEBI" id="CHEBI:30616"/>
    </ligand>
</feature>
<dbReference type="CDD" id="cd01171">
    <property type="entry name" value="YXKO-related"/>
    <property type="match status" value="1"/>
</dbReference>
<evidence type="ECO:0000313" key="10">
    <source>
        <dbReference type="EMBL" id="MFH4975665.1"/>
    </source>
</evidence>
<evidence type="ECO:0000256" key="1">
    <source>
        <dbReference type="ARBA" id="ARBA00022741"/>
    </source>
</evidence>
<keyword evidence="3" id="KW-0521">NADP</keyword>
<evidence type="ECO:0000256" key="5">
    <source>
        <dbReference type="ARBA" id="ARBA00023239"/>
    </source>
</evidence>
<gene>
    <name evidence="10" type="ORF">AB6A40_002374</name>
</gene>
<reference evidence="10 11" key="1">
    <citation type="submission" date="2024-08" db="EMBL/GenBank/DDBJ databases">
        <title>Gnathostoma spinigerum genome.</title>
        <authorList>
            <person name="Gonzalez-Bertolin B."/>
            <person name="Monzon S."/>
            <person name="Zaballos A."/>
            <person name="Jimenez P."/>
            <person name="Dekumyoy P."/>
            <person name="Varona S."/>
            <person name="Cuesta I."/>
            <person name="Sumanam S."/>
            <person name="Adisakwattana P."/>
            <person name="Gasser R.B."/>
            <person name="Hernandez-Gonzalez A."/>
            <person name="Young N.D."/>
            <person name="Perteguer M.J."/>
        </authorList>
    </citation>
    <scope>NUCLEOTIDE SEQUENCE [LARGE SCALE GENOMIC DNA]</scope>
    <source>
        <strain evidence="10">AL3</strain>
        <tissue evidence="10">Liver</tissue>
    </source>
</reference>
<accession>A0ABD6E6E0</accession>
<dbReference type="Pfam" id="PF01256">
    <property type="entry name" value="Carb_kinase"/>
    <property type="match status" value="1"/>
</dbReference>
<keyword evidence="7" id="KW-0597">Phosphoprotein</keyword>
<evidence type="ECO:0000256" key="8">
    <source>
        <dbReference type="SAM" id="SignalP"/>
    </source>
</evidence>
<protein>
    <recommendedName>
        <fullName evidence="7">ATP-dependent (S)-NAD(P)H-hydrate dehydratase</fullName>
        <ecNumber evidence="7">4.2.1.93</ecNumber>
    </recommendedName>
    <alternativeName>
        <fullName evidence="7">ATP-dependent NAD(P)HX dehydratase</fullName>
    </alternativeName>
</protein>
<dbReference type="InterPro" id="IPR000631">
    <property type="entry name" value="CARKD"/>
</dbReference>
<sequence>MTYFSPIVIIIFAVSGIDMPMLPPSFSPSVLSTKSKGVLSRIGKLLPPLSNSLKKGELGRIGVVGGSPTYSGAPYFAAITALKVGSDMVHVFAPKEAAMVIKTYSPELMVHPSFDPETLRQSLHRIDAFVLGPGLGRDEGLMAVVEFVCQSAREKDVPLVVDADGLYFLSKNLAPIRGYSRAILTPNFGEFKYLYKAAFSVDEVDEEKMKSGTAARELAENLGCTIFQKGNPDFITNGSEVLVGDTPGSPRRCGGQGDLLSGTLAVFSLWAQRIKEQSPTLSAGLAASELIRTAANTAFEKHGRAMTASDMIDEIPGIIRNHEP</sequence>
<feature type="binding site" evidence="7">
    <location>
        <begin position="187"/>
        <end position="193"/>
    </location>
    <ligand>
        <name>(6S)-NADPHX</name>
        <dbReference type="ChEBI" id="CHEBI:64076"/>
    </ligand>
</feature>
<keyword evidence="5 7" id="KW-0456">Lyase</keyword>
<evidence type="ECO:0000256" key="4">
    <source>
        <dbReference type="ARBA" id="ARBA00023027"/>
    </source>
</evidence>
<dbReference type="SUPFAM" id="SSF53613">
    <property type="entry name" value="Ribokinase-like"/>
    <property type="match status" value="1"/>
</dbReference>
<dbReference type="Proteomes" id="UP001608902">
    <property type="component" value="Unassembled WGS sequence"/>
</dbReference>
<evidence type="ECO:0000256" key="6">
    <source>
        <dbReference type="ARBA" id="ARBA00047472"/>
    </source>
</evidence>
<evidence type="ECO:0000313" key="11">
    <source>
        <dbReference type="Proteomes" id="UP001608902"/>
    </source>
</evidence>
<feature type="signal peptide" evidence="8">
    <location>
        <begin position="1"/>
        <end position="16"/>
    </location>
</feature>
<dbReference type="Gene3D" id="3.40.1190.20">
    <property type="match status" value="1"/>
</dbReference>
<feature type="binding site" evidence="7">
    <location>
        <begin position="248"/>
        <end position="257"/>
    </location>
    <ligand>
        <name>ATP</name>
        <dbReference type="ChEBI" id="CHEBI:30616"/>
    </ligand>
</feature>
<comment type="caution">
    <text evidence="10">The sequence shown here is derived from an EMBL/GenBank/DDBJ whole genome shotgun (WGS) entry which is preliminary data.</text>
</comment>
<proteinExistence type="inferred from homology"/>
<keyword evidence="8" id="KW-0732">Signal</keyword>
<keyword evidence="2 7" id="KW-0067">ATP-binding</keyword>
<dbReference type="PROSITE" id="PS51383">
    <property type="entry name" value="YJEF_C_3"/>
    <property type="match status" value="1"/>
</dbReference>
<feature type="domain" description="YjeF C-terminal" evidence="9">
    <location>
        <begin position="38"/>
        <end position="322"/>
    </location>
</feature>
<dbReference type="EMBL" id="JBGFUD010001049">
    <property type="protein sequence ID" value="MFH4975665.1"/>
    <property type="molecule type" value="Genomic_DNA"/>
</dbReference>
<organism evidence="10 11">
    <name type="scientific">Gnathostoma spinigerum</name>
    <dbReference type="NCBI Taxonomy" id="75299"/>
    <lineage>
        <taxon>Eukaryota</taxon>
        <taxon>Metazoa</taxon>
        <taxon>Ecdysozoa</taxon>
        <taxon>Nematoda</taxon>
        <taxon>Chromadorea</taxon>
        <taxon>Rhabditida</taxon>
        <taxon>Spirurina</taxon>
        <taxon>Gnathostomatomorpha</taxon>
        <taxon>Gnathostomatoidea</taxon>
        <taxon>Gnathostomatidae</taxon>
        <taxon>Gnathostoma</taxon>
    </lineage>
</organism>
<keyword evidence="11" id="KW-1185">Reference proteome</keyword>
<comment type="function">
    <text evidence="7">Catalyzes the dehydration of the S-form of NAD(P)HX at the expense of ATP, which is converted to ADP. Together with NAD(P)HX epimerase, which catalyzes the epimerization of the S- and R-forms, the enzyme allows the repair of both epimers of NAD(P)HX, a damaged form of NAD(P)H that is a result of enzymatic or heat-dependent hydration.</text>
</comment>
<comment type="catalytic activity">
    <reaction evidence="6 7">
        <text>(6S)-NADPHX + ATP = ADP + phosphate + NADPH + H(+)</text>
        <dbReference type="Rhea" id="RHEA:32231"/>
        <dbReference type="ChEBI" id="CHEBI:15378"/>
        <dbReference type="ChEBI" id="CHEBI:30616"/>
        <dbReference type="ChEBI" id="CHEBI:43474"/>
        <dbReference type="ChEBI" id="CHEBI:57783"/>
        <dbReference type="ChEBI" id="CHEBI:64076"/>
        <dbReference type="ChEBI" id="CHEBI:456216"/>
        <dbReference type="EC" id="4.2.1.93"/>
    </reaction>
</comment>
<feature type="chain" id="PRO_5044895182" description="ATP-dependent (S)-NAD(P)H-hydrate dehydratase" evidence="8">
    <location>
        <begin position="17"/>
        <end position="324"/>
    </location>
</feature>
<keyword evidence="4 7" id="KW-0520">NAD</keyword>
<comment type="cofactor">
    <cofactor evidence="7">
        <name>Mg(2+)</name>
        <dbReference type="ChEBI" id="CHEBI:18420"/>
    </cofactor>
</comment>
<evidence type="ECO:0000256" key="7">
    <source>
        <dbReference type="HAMAP-Rule" id="MF_03157"/>
    </source>
</evidence>
<dbReference type="PANTHER" id="PTHR12592">
    <property type="entry name" value="ATP-DEPENDENT (S)-NAD(P)H-HYDRATE DEHYDRATASE FAMILY MEMBER"/>
    <property type="match status" value="1"/>
</dbReference>
<dbReference type="PANTHER" id="PTHR12592:SF0">
    <property type="entry name" value="ATP-DEPENDENT (S)-NAD(P)H-HYDRATE DEHYDRATASE"/>
    <property type="match status" value="1"/>
</dbReference>
<comment type="catalytic activity">
    <reaction evidence="7">
        <text>(6S)-NADHX + ATP = ADP + phosphate + NADH + H(+)</text>
        <dbReference type="Rhea" id="RHEA:19017"/>
        <dbReference type="ChEBI" id="CHEBI:15378"/>
        <dbReference type="ChEBI" id="CHEBI:30616"/>
        <dbReference type="ChEBI" id="CHEBI:43474"/>
        <dbReference type="ChEBI" id="CHEBI:57945"/>
        <dbReference type="ChEBI" id="CHEBI:64074"/>
        <dbReference type="ChEBI" id="CHEBI:456216"/>
        <dbReference type="EC" id="4.2.1.93"/>
    </reaction>
</comment>
<keyword evidence="1 7" id="KW-0547">Nucleotide-binding</keyword>
<evidence type="ECO:0000256" key="2">
    <source>
        <dbReference type="ARBA" id="ARBA00022840"/>
    </source>
</evidence>
<feature type="binding site" evidence="7">
    <location>
        <position position="258"/>
    </location>
    <ligand>
        <name>(6S)-NADPHX</name>
        <dbReference type="ChEBI" id="CHEBI:64076"/>
    </ligand>
</feature>
<dbReference type="GO" id="GO:0046496">
    <property type="term" value="P:nicotinamide nucleotide metabolic process"/>
    <property type="evidence" value="ECO:0007669"/>
    <property type="project" value="UniProtKB-UniRule"/>
</dbReference>
<comment type="similarity">
    <text evidence="7">Belongs to the NnrD/CARKD family.</text>
</comment>
<evidence type="ECO:0000259" key="9">
    <source>
        <dbReference type="PROSITE" id="PS51383"/>
    </source>
</evidence>
<dbReference type="EC" id="4.2.1.93" evidence="7"/>
<dbReference type="InterPro" id="IPR029056">
    <property type="entry name" value="Ribokinase-like"/>
</dbReference>
<dbReference type="NCBIfam" id="TIGR00196">
    <property type="entry name" value="yjeF_cterm"/>
    <property type="match status" value="1"/>
</dbReference>
<dbReference type="GO" id="GO:0005524">
    <property type="term" value="F:ATP binding"/>
    <property type="evidence" value="ECO:0007669"/>
    <property type="project" value="UniProtKB-KW"/>
</dbReference>
<evidence type="ECO:0000256" key="3">
    <source>
        <dbReference type="ARBA" id="ARBA00022857"/>
    </source>
</evidence>
<dbReference type="AlphaFoldDB" id="A0ABD6E6E0"/>